<evidence type="ECO:0000313" key="9">
    <source>
        <dbReference type="Proteomes" id="UP001597106"/>
    </source>
</evidence>
<dbReference type="RefSeq" id="WP_379073397.1">
    <property type="nucleotide sequence ID" value="NZ_JBHTJW010000001.1"/>
</dbReference>
<feature type="transmembrane region" description="Helical" evidence="6">
    <location>
        <begin position="150"/>
        <end position="170"/>
    </location>
</feature>
<sequence>MDQLVKQRSQALTALLVLTLIWGYNWVVMKSALQYAGPFQFAAMRTFFGALVLFLVLYVTRRPMGLTEFPTMLLLGILQNVGFTGVLMWALVQGGAGKTAVLTYTMPFWTLLFAWPMLGERIHGWQWLAVISAVLGMLFIFDPLHLRADSFSMLLAVLSGVSWAVSAIMTKQLHRRHPTLDLINLTAWPMLLGSLPMVLIAFLVPAPSMQWSGYLIGAVLFNVVLCGALAWLLWLFALQRLPAGVASMASMLAPVIGVIAAWIQLHEVPDGMEMIGMALILFSLSLISILMMRPAYHGIPPASANV</sequence>
<reference evidence="9" key="1">
    <citation type="journal article" date="2019" name="Int. J. Syst. Evol. Microbiol.">
        <title>The Global Catalogue of Microorganisms (GCM) 10K type strain sequencing project: providing services to taxonomists for standard genome sequencing and annotation.</title>
        <authorList>
            <consortium name="The Broad Institute Genomics Platform"/>
            <consortium name="The Broad Institute Genome Sequencing Center for Infectious Disease"/>
            <person name="Wu L."/>
            <person name="Ma J."/>
        </authorList>
    </citation>
    <scope>NUCLEOTIDE SEQUENCE [LARGE SCALE GENOMIC DNA]</scope>
    <source>
        <strain evidence="9">CCUG 59685</strain>
    </source>
</reference>
<evidence type="ECO:0000256" key="4">
    <source>
        <dbReference type="ARBA" id="ARBA00022989"/>
    </source>
</evidence>
<feature type="domain" description="EamA" evidence="7">
    <location>
        <begin position="13"/>
        <end position="141"/>
    </location>
</feature>
<accession>A0ABW3GHP0</accession>
<name>A0ABW3GHP0_9PROT</name>
<dbReference type="PANTHER" id="PTHR32322">
    <property type="entry name" value="INNER MEMBRANE TRANSPORTER"/>
    <property type="match status" value="1"/>
</dbReference>
<evidence type="ECO:0000259" key="7">
    <source>
        <dbReference type="Pfam" id="PF00892"/>
    </source>
</evidence>
<feature type="domain" description="EamA" evidence="7">
    <location>
        <begin position="152"/>
        <end position="288"/>
    </location>
</feature>
<protein>
    <submittedName>
        <fullName evidence="8">DMT family transporter</fullName>
    </submittedName>
</protein>
<dbReference type="InterPro" id="IPR050638">
    <property type="entry name" value="AA-Vitamin_Transporters"/>
</dbReference>
<comment type="caution">
    <text evidence="8">The sequence shown here is derived from an EMBL/GenBank/DDBJ whole genome shotgun (WGS) entry which is preliminary data.</text>
</comment>
<keyword evidence="3 6" id="KW-0812">Transmembrane</keyword>
<evidence type="ECO:0000256" key="3">
    <source>
        <dbReference type="ARBA" id="ARBA00022692"/>
    </source>
</evidence>
<feature type="transmembrane region" description="Helical" evidence="6">
    <location>
        <begin position="41"/>
        <end position="60"/>
    </location>
</feature>
<feature type="transmembrane region" description="Helical" evidence="6">
    <location>
        <begin position="211"/>
        <end position="236"/>
    </location>
</feature>
<feature type="transmembrane region" description="Helical" evidence="6">
    <location>
        <begin position="275"/>
        <end position="292"/>
    </location>
</feature>
<comment type="subcellular location">
    <subcellularLocation>
        <location evidence="1">Cell membrane</location>
        <topology evidence="1">Multi-pass membrane protein</topology>
    </subcellularLocation>
</comment>
<keyword evidence="2" id="KW-1003">Cell membrane</keyword>
<dbReference type="InterPro" id="IPR037185">
    <property type="entry name" value="EmrE-like"/>
</dbReference>
<organism evidence="8 9">
    <name type="scientific">Methylophilus glucosoxydans</name>
    <dbReference type="NCBI Taxonomy" id="752553"/>
    <lineage>
        <taxon>Bacteria</taxon>
        <taxon>Pseudomonadati</taxon>
        <taxon>Pseudomonadota</taxon>
        <taxon>Betaproteobacteria</taxon>
        <taxon>Nitrosomonadales</taxon>
        <taxon>Methylophilaceae</taxon>
        <taxon>Methylophilus</taxon>
    </lineage>
</organism>
<keyword evidence="4 6" id="KW-1133">Transmembrane helix</keyword>
<keyword evidence="9" id="KW-1185">Reference proteome</keyword>
<dbReference type="InterPro" id="IPR000620">
    <property type="entry name" value="EamA_dom"/>
</dbReference>
<evidence type="ECO:0000256" key="6">
    <source>
        <dbReference type="SAM" id="Phobius"/>
    </source>
</evidence>
<evidence type="ECO:0000256" key="5">
    <source>
        <dbReference type="ARBA" id="ARBA00023136"/>
    </source>
</evidence>
<feature type="transmembrane region" description="Helical" evidence="6">
    <location>
        <begin position="72"/>
        <end position="92"/>
    </location>
</feature>
<feature type="transmembrane region" description="Helical" evidence="6">
    <location>
        <begin position="182"/>
        <end position="205"/>
    </location>
</feature>
<dbReference type="Proteomes" id="UP001597106">
    <property type="component" value="Unassembled WGS sequence"/>
</dbReference>
<dbReference type="PANTHER" id="PTHR32322:SF18">
    <property type="entry name" value="S-ADENOSYLMETHIONINE_S-ADENOSYLHOMOCYSTEINE TRANSPORTER"/>
    <property type="match status" value="1"/>
</dbReference>
<keyword evidence="5 6" id="KW-0472">Membrane</keyword>
<dbReference type="SUPFAM" id="SSF103481">
    <property type="entry name" value="Multidrug resistance efflux transporter EmrE"/>
    <property type="match status" value="2"/>
</dbReference>
<evidence type="ECO:0000256" key="1">
    <source>
        <dbReference type="ARBA" id="ARBA00004651"/>
    </source>
</evidence>
<dbReference type="EMBL" id="JBHTJW010000001">
    <property type="protein sequence ID" value="MFD0928271.1"/>
    <property type="molecule type" value="Genomic_DNA"/>
</dbReference>
<dbReference type="Gene3D" id="1.10.3730.20">
    <property type="match status" value="1"/>
</dbReference>
<feature type="transmembrane region" description="Helical" evidence="6">
    <location>
        <begin position="12"/>
        <end position="29"/>
    </location>
</feature>
<evidence type="ECO:0000313" key="8">
    <source>
        <dbReference type="EMBL" id="MFD0928271.1"/>
    </source>
</evidence>
<gene>
    <name evidence="8" type="ORF">ACFQ1T_00625</name>
</gene>
<feature type="transmembrane region" description="Helical" evidence="6">
    <location>
        <begin position="243"/>
        <end position="263"/>
    </location>
</feature>
<feature type="transmembrane region" description="Helical" evidence="6">
    <location>
        <begin position="98"/>
        <end position="118"/>
    </location>
</feature>
<evidence type="ECO:0000256" key="2">
    <source>
        <dbReference type="ARBA" id="ARBA00022475"/>
    </source>
</evidence>
<dbReference type="Pfam" id="PF00892">
    <property type="entry name" value="EamA"/>
    <property type="match status" value="2"/>
</dbReference>
<feature type="transmembrane region" description="Helical" evidence="6">
    <location>
        <begin position="125"/>
        <end position="144"/>
    </location>
</feature>
<proteinExistence type="predicted"/>